<dbReference type="Proteomes" id="UP000253792">
    <property type="component" value="Unassembled WGS sequence"/>
</dbReference>
<dbReference type="PANTHER" id="PTHR32022">
    <property type="entry name" value="D-GLUTAMATE CYCLASE, MITOCHONDRIAL"/>
    <property type="match status" value="1"/>
</dbReference>
<dbReference type="InterPro" id="IPR038021">
    <property type="entry name" value="Putative_hydro-lyase"/>
</dbReference>
<sequence>MGIEMPVPAKPEGVDAEVWEQMLHATPAEARHLIREGKFAAPTSGLCPGYAQANLIILPREQAYDFLLFAQRNPKPCPILEVTEVGERMTHICAKDCDVATDFPGYRIYKDGVMVDEVDDVVDYWRDDLVAFIIGCSFSFESELIEAGIEMRHNTQGRNVSMYLTNLACEPAGSMSGNTVVSMRPIPYDQVVKAVQISGAIPKVHGAPVHIGDPSVIGIKDIAKPDFGDPVDINPGEVPVFWACGVTPQSIVMNSKPPFAITHAPGYMLITDTKNVDLKG</sequence>
<dbReference type="RefSeq" id="WP_114620627.1">
    <property type="nucleotide sequence ID" value="NZ_CAJKON010000042.1"/>
</dbReference>
<dbReference type="NCBIfam" id="NF003969">
    <property type="entry name" value="PRK05463.1"/>
    <property type="match status" value="1"/>
</dbReference>
<dbReference type="PIRSF" id="PIRSF029755">
    <property type="entry name" value="UCP029755"/>
    <property type="match status" value="1"/>
</dbReference>
<dbReference type="Gene3D" id="3.30.2040.10">
    <property type="entry name" value="PSTPO5379-like domain"/>
    <property type="match status" value="1"/>
</dbReference>
<keyword evidence="5" id="KW-1185">Reference proteome</keyword>
<protein>
    <recommendedName>
        <fullName evidence="3">Putative hydro-lyase C1880_05515</fullName>
        <ecNumber evidence="3">4.2.1.-</ecNumber>
    </recommendedName>
</protein>
<dbReference type="Pfam" id="PF07286">
    <property type="entry name" value="D-Glu_cyclase"/>
    <property type="match status" value="1"/>
</dbReference>
<evidence type="ECO:0000256" key="1">
    <source>
        <dbReference type="ARBA" id="ARBA00007896"/>
    </source>
</evidence>
<comment type="caution">
    <text evidence="4">The sequence shown here is derived from an EMBL/GenBank/DDBJ whole genome shotgun (WGS) entry which is preliminary data.</text>
</comment>
<dbReference type="InterPro" id="IPR009906">
    <property type="entry name" value="D-Glu_cyclase"/>
</dbReference>
<evidence type="ECO:0000313" key="4">
    <source>
        <dbReference type="EMBL" id="RDB55678.1"/>
    </source>
</evidence>
<dbReference type="SUPFAM" id="SSF160920">
    <property type="entry name" value="PSTPO5379-like"/>
    <property type="match status" value="1"/>
</dbReference>
<name>A0A369LCF8_9ACTN</name>
<proteinExistence type="inferred from homology"/>
<keyword evidence="2 3" id="KW-0456">Lyase</keyword>
<accession>A0A369LCF8</accession>
<gene>
    <name evidence="4" type="ORF">C1880_05515</name>
</gene>
<dbReference type="EMBL" id="PPTP01000004">
    <property type="protein sequence ID" value="RDB55678.1"/>
    <property type="molecule type" value="Genomic_DNA"/>
</dbReference>
<evidence type="ECO:0000313" key="5">
    <source>
        <dbReference type="Proteomes" id="UP000253792"/>
    </source>
</evidence>
<dbReference type="PANTHER" id="PTHR32022:SF10">
    <property type="entry name" value="D-GLUTAMATE CYCLASE, MITOCHONDRIAL"/>
    <property type="match status" value="1"/>
</dbReference>
<evidence type="ECO:0000256" key="3">
    <source>
        <dbReference type="HAMAP-Rule" id="MF_01830"/>
    </source>
</evidence>
<dbReference type="AlphaFoldDB" id="A0A369LCF8"/>
<dbReference type="Gene3D" id="3.40.1640.10">
    <property type="entry name" value="PSTPO5379-like"/>
    <property type="match status" value="1"/>
</dbReference>
<organism evidence="4 5">
    <name type="scientific">Senegalimassilia anaerobia</name>
    <dbReference type="NCBI Taxonomy" id="1473216"/>
    <lineage>
        <taxon>Bacteria</taxon>
        <taxon>Bacillati</taxon>
        <taxon>Actinomycetota</taxon>
        <taxon>Coriobacteriia</taxon>
        <taxon>Coriobacteriales</taxon>
        <taxon>Coriobacteriaceae</taxon>
        <taxon>Senegalimassilia</taxon>
    </lineage>
</organism>
<comment type="similarity">
    <text evidence="1 3">Belongs to the D-glutamate cyclase family.</text>
</comment>
<dbReference type="EC" id="4.2.1.-" evidence="3"/>
<dbReference type="GO" id="GO:0016829">
    <property type="term" value="F:lyase activity"/>
    <property type="evidence" value="ECO:0007669"/>
    <property type="project" value="UniProtKB-KW"/>
</dbReference>
<reference evidence="4 5" key="1">
    <citation type="journal article" date="2018" name="Elife">
        <title>Discovery and characterization of a prevalent human gut bacterial enzyme sufficient for the inactivation of a family of plant toxins.</title>
        <authorList>
            <person name="Koppel N."/>
            <person name="Bisanz J.E."/>
            <person name="Pandelia M.E."/>
            <person name="Turnbaugh P.J."/>
            <person name="Balskus E.P."/>
        </authorList>
    </citation>
    <scope>NUCLEOTIDE SEQUENCE [LARGE SCALE GENOMIC DNA]</scope>
    <source>
        <strain evidence="5">anaerobia AP69FAA</strain>
    </source>
</reference>
<dbReference type="InterPro" id="IPR016938">
    <property type="entry name" value="UPF0317"/>
</dbReference>
<evidence type="ECO:0000256" key="2">
    <source>
        <dbReference type="ARBA" id="ARBA00023239"/>
    </source>
</evidence>
<dbReference type="HAMAP" id="MF_01830">
    <property type="entry name" value="Hydro_lyase"/>
    <property type="match status" value="1"/>
</dbReference>
<dbReference type="STRING" id="1034345.GCA_000236865_00661"/>
<dbReference type="FunFam" id="3.30.2040.10:FF:000001">
    <property type="entry name" value="D-glutamate cyclase, mitochondrial"/>
    <property type="match status" value="1"/>
</dbReference>
<dbReference type="OrthoDB" id="149585at2"/>